<dbReference type="Proteomes" id="UP000005580">
    <property type="component" value="Unassembled WGS sequence"/>
</dbReference>
<keyword evidence="2" id="KW-1185">Reference proteome</keyword>
<sequence>MLCLPITTGTKVGTAGRTRLWQTIPLAKIHQIYDTYKSVAHKYIRR</sequence>
<dbReference type="EMBL" id="AEPE02000003">
    <property type="protein sequence ID" value="EFZ37486.1"/>
    <property type="molecule type" value="Genomic_DNA"/>
</dbReference>
<proteinExistence type="predicted"/>
<protein>
    <submittedName>
        <fullName evidence="1">Uncharacterized protein</fullName>
    </submittedName>
</protein>
<evidence type="ECO:0000313" key="1">
    <source>
        <dbReference type="EMBL" id="EFZ37486.1"/>
    </source>
</evidence>
<name>E7RP43_9BACT</name>
<evidence type="ECO:0000313" key="2">
    <source>
        <dbReference type="Proteomes" id="UP000005580"/>
    </source>
</evidence>
<dbReference type="HOGENOM" id="CLU_3187420_0_0_10"/>
<comment type="caution">
    <text evidence="1">The sequence shown here is derived from an EMBL/GenBank/DDBJ whole genome shotgun (WGS) entry which is preliminary data.</text>
</comment>
<organism evidence="1 2">
    <name type="scientific">Hoylesella oralis ATCC 33269</name>
    <dbReference type="NCBI Taxonomy" id="873533"/>
    <lineage>
        <taxon>Bacteria</taxon>
        <taxon>Pseudomonadati</taxon>
        <taxon>Bacteroidota</taxon>
        <taxon>Bacteroidia</taxon>
        <taxon>Bacteroidales</taxon>
        <taxon>Prevotellaceae</taxon>
        <taxon>Hoylesella</taxon>
    </lineage>
</organism>
<gene>
    <name evidence="1" type="ORF">HMPREF0663_10944</name>
</gene>
<accession>E7RP43</accession>
<reference evidence="1" key="1">
    <citation type="submission" date="2011-01" db="EMBL/GenBank/DDBJ databases">
        <authorList>
            <person name="Muzny D."/>
            <person name="Qin X."/>
            <person name="Buhay C."/>
            <person name="Dugan-Rocha S."/>
            <person name="Ding Y."/>
            <person name="Chen G."/>
            <person name="Hawes A."/>
            <person name="Holder M."/>
            <person name="Jhangiani S."/>
            <person name="Johnson A."/>
            <person name="Khan Z."/>
            <person name="Li Z."/>
            <person name="Liu W."/>
            <person name="Liu X."/>
            <person name="Perez L."/>
            <person name="Shen H."/>
            <person name="Wang Q."/>
            <person name="Watt J."/>
            <person name="Xi L."/>
            <person name="Xin Y."/>
            <person name="Zhou J."/>
            <person name="Deng J."/>
            <person name="Jiang H."/>
            <person name="Liu Y."/>
            <person name="Qu J."/>
            <person name="Song X.-Z."/>
            <person name="Zhang L."/>
            <person name="Villasana D."/>
            <person name="Johnson A."/>
            <person name="Liu J."/>
            <person name="Liyanage D."/>
            <person name="Lorensuhewa L."/>
            <person name="Robinson T."/>
            <person name="Song A."/>
            <person name="Song B.-B."/>
            <person name="Dinh H."/>
            <person name="Thornton R."/>
            <person name="Coyle M."/>
            <person name="Francisco L."/>
            <person name="Jackson L."/>
            <person name="Javaid M."/>
            <person name="Korchina V."/>
            <person name="Kovar C."/>
            <person name="Mata R."/>
            <person name="Mathew T."/>
            <person name="Ngo R."/>
            <person name="Nguyen L."/>
            <person name="Nguyen N."/>
            <person name="Okwuonu G."/>
            <person name="Ongeri F."/>
            <person name="Pham C."/>
            <person name="Simmons D."/>
            <person name="Wilczek-Boney K."/>
            <person name="Hale W."/>
            <person name="Jakkamsetti A."/>
            <person name="Pham P."/>
            <person name="Ruth R."/>
            <person name="San Lucas F."/>
            <person name="Warren J."/>
            <person name="Zhang J."/>
            <person name="Zhao Z."/>
            <person name="Zhou C."/>
            <person name="Zhu D."/>
            <person name="Lee S."/>
            <person name="Bess C."/>
            <person name="Blankenburg K."/>
            <person name="Forbes L."/>
            <person name="Fu Q."/>
            <person name="Gubbala S."/>
            <person name="Hirani K."/>
            <person name="Jayaseelan J.C."/>
            <person name="Lara F."/>
            <person name="Munidasa M."/>
            <person name="Palculict T."/>
            <person name="Patil S."/>
            <person name="Pu L.-L."/>
            <person name="Saada N."/>
            <person name="Tang L."/>
            <person name="Weissenberger G."/>
            <person name="Zhu Y."/>
            <person name="Hemphill L."/>
            <person name="Shang Y."/>
            <person name="Youmans B."/>
            <person name="Ayvaz T."/>
            <person name="Ross M."/>
            <person name="Santibanez J."/>
            <person name="Aqrawi P."/>
            <person name="Gross S."/>
            <person name="Joshi V."/>
            <person name="Fowler G."/>
            <person name="Nazareth L."/>
            <person name="Reid J."/>
            <person name="Worley K."/>
            <person name="Petrosino J."/>
            <person name="Highlander S."/>
            <person name="Gibbs R."/>
        </authorList>
    </citation>
    <scope>NUCLEOTIDE SEQUENCE [LARGE SCALE GENOMIC DNA]</scope>
    <source>
        <strain evidence="1">ATCC 33269</strain>
    </source>
</reference>
<dbReference type="AlphaFoldDB" id="E7RP43"/>